<dbReference type="Proteomes" id="UP000019249">
    <property type="component" value="Unassembled WGS sequence"/>
</dbReference>
<evidence type="ECO:0000313" key="2">
    <source>
        <dbReference type="Proteomes" id="UP000019249"/>
    </source>
</evidence>
<proteinExistence type="predicted"/>
<dbReference type="EMBL" id="AODF01000001">
    <property type="protein sequence ID" value="EUJ33726.1"/>
    <property type="molecule type" value="Genomic_DNA"/>
</dbReference>
<dbReference type="RefSeq" id="WP_036095616.1">
    <property type="nucleotide sequence ID" value="NZ_AODF01000001.1"/>
</dbReference>
<keyword evidence="2" id="KW-1185">Reference proteome</keyword>
<comment type="caution">
    <text evidence="1">The sequence shown here is derived from an EMBL/GenBank/DDBJ whole genome shotgun (WGS) entry which is preliminary data.</text>
</comment>
<gene>
    <name evidence="1" type="ORF">MFLO_00740</name>
</gene>
<reference evidence="1 2" key="1">
    <citation type="journal article" date="2014" name="Int. J. Syst. Evol. Microbiol.">
        <title>Listeria floridensis sp. nov., Listeria aquatica sp. nov., Listeria cornellensis sp. nov., Listeria riparia sp. nov. and Listeria grandensis sp. nov., from agricultural and natural environments.</title>
        <authorList>
            <person name="den Bakker H.C."/>
            <person name="Warchocki S."/>
            <person name="Wright E.M."/>
            <person name="Allred A.F."/>
            <person name="Ahlstrom C."/>
            <person name="Manuel C.S."/>
            <person name="Stasiewicz M.J."/>
            <person name="Burrell A."/>
            <person name="Roof S."/>
            <person name="Strawn L."/>
            <person name="Fortes E.D."/>
            <person name="Nightingale K.K."/>
            <person name="Kephart D."/>
            <person name="Wiedmann M."/>
        </authorList>
    </citation>
    <scope>NUCLEOTIDE SEQUENCE [LARGE SCALE GENOMIC DNA]</scope>
    <source>
        <strain evidence="1 2">FSL S10-1187</strain>
    </source>
</reference>
<organism evidence="1 2">
    <name type="scientific">Listeria floridensis FSL S10-1187</name>
    <dbReference type="NCBI Taxonomy" id="1265817"/>
    <lineage>
        <taxon>Bacteria</taxon>
        <taxon>Bacillati</taxon>
        <taxon>Bacillota</taxon>
        <taxon>Bacilli</taxon>
        <taxon>Bacillales</taxon>
        <taxon>Listeriaceae</taxon>
        <taxon>Listeria</taxon>
    </lineage>
</organism>
<evidence type="ECO:0000313" key="1">
    <source>
        <dbReference type="EMBL" id="EUJ33726.1"/>
    </source>
</evidence>
<protein>
    <submittedName>
        <fullName evidence="1">Uncharacterized protein</fullName>
    </submittedName>
</protein>
<sequence>MDTQLVYYWNKTDYISIQKSDFDGSIQQSLLESIAKLKAREQVDVERKINECFSLFQTEFGAMLNVNSL</sequence>
<name>A0ABN0RIH9_9LIST</name>
<accession>A0ABN0RIH9</accession>